<keyword evidence="5" id="KW-1185">Reference proteome</keyword>
<dbReference type="VEuPathDB" id="AmoebaDB:NAEGRDRAFT_81834"/>
<reference evidence="4 5" key="1">
    <citation type="journal article" date="2010" name="Cell">
        <title>The genome of Naegleria gruberi illuminates early eukaryotic versatility.</title>
        <authorList>
            <person name="Fritz-Laylin L.K."/>
            <person name="Prochnik S.E."/>
            <person name="Ginger M.L."/>
            <person name="Dacks J.B."/>
            <person name="Carpenter M.L."/>
            <person name="Field M.C."/>
            <person name="Kuo A."/>
            <person name="Paredez A."/>
            <person name="Chapman J."/>
            <person name="Pham J."/>
            <person name="Shu S."/>
            <person name="Neupane R."/>
            <person name="Cipriano M."/>
            <person name="Mancuso J."/>
            <person name="Tu H."/>
            <person name="Salamov A."/>
            <person name="Lindquist E."/>
            <person name="Shapiro H."/>
            <person name="Lucas S."/>
            <person name="Grigoriev I.V."/>
            <person name="Cande W.Z."/>
            <person name="Fulton C."/>
            <person name="Rokhsar D.S."/>
            <person name="Dawson S.C."/>
        </authorList>
    </citation>
    <scope>NUCLEOTIDE SEQUENCE [LARGE SCALE GENOMIC DNA]</scope>
    <source>
        <strain evidence="4 5">NEG-M</strain>
    </source>
</reference>
<dbReference type="Proteomes" id="UP000006671">
    <property type="component" value="Unassembled WGS sequence"/>
</dbReference>
<comment type="similarity">
    <text evidence="1">Belongs to the mandelate racemase/muconate lactonizing enzyme family.</text>
</comment>
<dbReference type="RefSeq" id="XP_002670421.1">
    <property type="nucleotide sequence ID" value="XM_002670375.1"/>
</dbReference>
<name>D2VZL2_NAEGR</name>
<feature type="domain" description="Enolase C-terminal" evidence="3">
    <location>
        <begin position="238"/>
        <end position="471"/>
    </location>
</feature>
<dbReference type="KEGG" id="ngr:NAEGRDRAFT_81834"/>
<accession>D2VZL2</accession>
<dbReference type="STRING" id="5762.D2VZL2"/>
<dbReference type="InParanoid" id="D2VZL2"/>
<dbReference type="GO" id="GO:0046872">
    <property type="term" value="F:metal ion binding"/>
    <property type="evidence" value="ECO:0007669"/>
    <property type="project" value="UniProtKB-KW"/>
</dbReference>
<proteinExistence type="inferred from homology"/>
<gene>
    <name evidence="4" type="ORF">NAEGRDRAFT_81834</name>
</gene>
<organism evidence="5">
    <name type="scientific">Naegleria gruberi</name>
    <name type="common">Amoeba</name>
    <dbReference type="NCBI Taxonomy" id="5762"/>
    <lineage>
        <taxon>Eukaryota</taxon>
        <taxon>Discoba</taxon>
        <taxon>Heterolobosea</taxon>
        <taxon>Tetramitia</taxon>
        <taxon>Eutetramitia</taxon>
        <taxon>Vahlkampfiidae</taxon>
        <taxon>Naegleria</taxon>
    </lineage>
</organism>
<keyword evidence="2" id="KW-0479">Metal-binding</keyword>
<dbReference type="SUPFAM" id="SSF54826">
    <property type="entry name" value="Enolase N-terminal domain-like"/>
    <property type="match status" value="1"/>
</dbReference>
<evidence type="ECO:0000256" key="1">
    <source>
        <dbReference type="ARBA" id="ARBA00008031"/>
    </source>
</evidence>
<protein>
    <submittedName>
        <fullName evidence="4">Chloromuconate cycloisomerase</fullName>
    </submittedName>
</protein>
<evidence type="ECO:0000256" key="2">
    <source>
        <dbReference type="ARBA" id="ARBA00022723"/>
    </source>
</evidence>
<evidence type="ECO:0000259" key="3">
    <source>
        <dbReference type="Pfam" id="PF13378"/>
    </source>
</evidence>
<keyword evidence="4" id="KW-0413">Isomerase</keyword>
<dbReference type="AlphaFoldDB" id="D2VZL2"/>
<dbReference type="OMA" id="ECALIDW"/>
<dbReference type="GeneID" id="8857594"/>
<dbReference type="InterPro" id="IPR029017">
    <property type="entry name" value="Enolase-like_N"/>
</dbReference>
<dbReference type="OrthoDB" id="17395at2759"/>
<evidence type="ECO:0000313" key="4">
    <source>
        <dbReference type="EMBL" id="EFC37677.1"/>
    </source>
</evidence>
<dbReference type="InterPro" id="IPR034593">
    <property type="entry name" value="DgoD-like"/>
</dbReference>
<dbReference type="eggNOG" id="ENOG502S1E1">
    <property type="taxonomic scope" value="Eukaryota"/>
</dbReference>
<dbReference type="EMBL" id="GG738915">
    <property type="protein sequence ID" value="EFC37677.1"/>
    <property type="molecule type" value="Genomic_DNA"/>
</dbReference>
<dbReference type="InterPro" id="IPR036849">
    <property type="entry name" value="Enolase-like_C_sf"/>
</dbReference>
<dbReference type="InterPro" id="IPR029065">
    <property type="entry name" value="Enolase_C-like"/>
</dbReference>
<dbReference type="SUPFAM" id="SSF51604">
    <property type="entry name" value="Enolase C-terminal domain-like"/>
    <property type="match status" value="1"/>
</dbReference>
<dbReference type="Pfam" id="PF13378">
    <property type="entry name" value="MR_MLE_C"/>
    <property type="match status" value="1"/>
</dbReference>
<dbReference type="Gene3D" id="3.20.20.120">
    <property type="entry name" value="Enolase-like C-terminal domain"/>
    <property type="match status" value="1"/>
</dbReference>
<dbReference type="GO" id="GO:0016853">
    <property type="term" value="F:isomerase activity"/>
    <property type="evidence" value="ECO:0007669"/>
    <property type="project" value="UniProtKB-KW"/>
</dbReference>
<dbReference type="Gene3D" id="3.30.390.10">
    <property type="entry name" value="Enolase-like, N-terminal domain"/>
    <property type="match status" value="1"/>
</dbReference>
<sequence>MPELVRAHSYHHPSPIFPSQDENSSLYMSLELFEYHLDLRSAFGTSHSSTTRRKNALIRISIHSRDEKIIFDGFGECGLPPKKANCYLADFNDIQFYFEQFCENLKVELQKNEFNWKEMIGNAFKNVDEKYFTLVRKLADENASLNGKLQSIPLILLNGLDQYEYLDQIGEKHPEFEHCAQCGIEMAIFDLWGKILDKPLYNLIGIEPPVQKFAFYTAALNEDIGEIVKTARFGLEKTRHLKMKLDSDIEKGILILKNLIETYEKDYIHENSKPHWSIDANSAWTPETSLEFLQQLKEKLPNFLPYFYMLEQPFPILVESSESSKWEQVKQAYENEGILIFADESVNTFENIANIQSFIHGINIKLEKSGGIRGALTVSELAKKHYNLKLWFGCMVSSRLSCTCSSHLMSLAEIGGDLDGSLLVAEHSQGFEGGFDWRNDQVSNSESRIGRNHGEIVLLEKPGIGVDIKKDTIRK</sequence>
<dbReference type="PANTHER" id="PTHR48080">
    <property type="entry name" value="D-GALACTONATE DEHYDRATASE-RELATED"/>
    <property type="match status" value="1"/>
</dbReference>
<dbReference type="PANTHER" id="PTHR48080:SF3">
    <property type="entry name" value="ENOLASE SUPERFAMILY MEMBER DDB_G0284701"/>
    <property type="match status" value="1"/>
</dbReference>
<evidence type="ECO:0000313" key="5">
    <source>
        <dbReference type="Proteomes" id="UP000006671"/>
    </source>
</evidence>